<dbReference type="Gene3D" id="3.40.50.1820">
    <property type="entry name" value="alpha/beta hydrolase"/>
    <property type="match status" value="1"/>
</dbReference>
<proteinExistence type="predicted"/>
<dbReference type="GO" id="GO:0016787">
    <property type="term" value="F:hydrolase activity"/>
    <property type="evidence" value="ECO:0007669"/>
    <property type="project" value="InterPro"/>
</dbReference>
<gene>
    <name evidence="2" type="ORF">SAMN02745857_00618</name>
</gene>
<dbReference type="InterPro" id="IPR029058">
    <property type="entry name" value="AB_hydrolase_fold"/>
</dbReference>
<accession>A0A1W1X572</accession>
<dbReference type="Pfam" id="PF01738">
    <property type="entry name" value="DLH"/>
    <property type="match status" value="1"/>
</dbReference>
<organism evidence="2 3">
    <name type="scientific">Andreprevotia lacus DSM 23236</name>
    <dbReference type="NCBI Taxonomy" id="1121001"/>
    <lineage>
        <taxon>Bacteria</taxon>
        <taxon>Pseudomonadati</taxon>
        <taxon>Pseudomonadota</taxon>
        <taxon>Betaproteobacteria</taxon>
        <taxon>Neisseriales</taxon>
        <taxon>Chitinibacteraceae</taxon>
        <taxon>Andreprevotia</taxon>
    </lineage>
</organism>
<dbReference type="InterPro" id="IPR051049">
    <property type="entry name" value="Dienelactone_hydrolase-like"/>
</dbReference>
<evidence type="ECO:0000313" key="2">
    <source>
        <dbReference type="EMBL" id="SMC18997.1"/>
    </source>
</evidence>
<dbReference type="EMBL" id="FWXD01000003">
    <property type="protein sequence ID" value="SMC18997.1"/>
    <property type="molecule type" value="Genomic_DNA"/>
</dbReference>
<dbReference type="RefSeq" id="WP_217806974.1">
    <property type="nucleotide sequence ID" value="NZ_FWXD01000003.1"/>
</dbReference>
<feature type="domain" description="Dienelactone hydrolase" evidence="1">
    <location>
        <begin position="41"/>
        <end position="261"/>
    </location>
</feature>
<dbReference type="AlphaFoldDB" id="A0A1W1X572"/>
<reference evidence="2 3" key="1">
    <citation type="submission" date="2017-04" db="EMBL/GenBank/DDBJ databases">
        <authorList>
            <person name="Afonso C.L."/>
            <person name="Miller P.J."/>
            <person name="Scott M.A."/>
            <person name="Spackman E."/>
            <person name="Goraichik I."/>
            <person name="Dimitrov K.M."/>
            <person name="Suarez D.L."/>
            <person name="Swayne D.E."/>
        </authorList>
    </citation>
    <scope>NUCLEOTIDE SEQUENCE [LARGE SCALE GENOMIC DNA]</scope>
    <source>
        <strain evidence="2 3">DSM 23236</strain>
    </source>
</reference>
<dbReference type="Proteomes" id="UP000192761">
    <property type="component" value="Unassembled WGS sequence"/>
</dbReference>
<keyword evidence="3" id="KW-1185">Reference proteome</keyword>
<dbReference type="InterPro" id="IPR002925">
    <property type="entry name" value="Dienelactn_hydro"/>
</dbReference>
<evidence type="ECO:0000259" key="1">
    <source>
        <dbReference type="Pfam" id="PF01738"/>
    </source>
</evidence>
<dbReference type="PANTHER" id="PTHR46623">
    <property type="entry name" value="CARBOXYMETHYLENEBUTENOLIDASE-RELATED"/>
    <property type="match status" value="1"/>
</dbReference>
<dbReference type="PANTHER" id="PTHR46623:SF6">
    <property type="entry name" value="ALPHA_BETA-HYDROLASES SUPERFAMILY PROTEIN"/>
    <property type="match status" value="1"/>
</dbReference>
<dbReference type="STRING" id="1121001.SAMN02745857_00618"/>
<protein>
    <submittedName>
        <fullName evidence="2">Carboxymethylenebutenolidase</fullName>
    </submittedName>
</protein>
<dbReference type="SUPFAM" id="SSF53474">
    <property type="entry name" value="alpha/beta-Hydrolases"/>
    <property type="match status" value="1"/>
</dbReference>
<sequence>MSQTTAFAAATQPITSDTRISTDSAGLRHGDITIESPLGAFPAYYAAPDQPGPHPVVLVVQEIFGVHEHIRDIARRLAKLGYLAIAPELYHRQGDVRGLEIAQIREIVFTVPDIQVLADLDASLDWALANGGDAERIAITGFCWGGRITWLYAAHQPRLKAAVAWYGKLRGFATDIQPRYPLDVIAELQAPVLALYGGADEGIPQPDLDLLQQQLTEAQSASQLQVYPGAPHAFHADYRPSYRAEAATDGWQRLREWFKQHGV</sequence>
<name>A0A1W1X572_9NEIS</name>
<evidence type="ECO:0000313" key="3">
    <source>
        <dbReference type="Proteomes" id="UP000192761"/>
    </source>
</evidence>